<dbReference type="GO" id="GO:0006103">
    <property type="term" value="P:2-oxoglutarate metabolic process"/>
    <property type="evidence" value="ECO:0007669"/>
    <property type="project" value="TreeGrafter"/>
</dbReference>
<dbReference type="Pfam" id="PF02852">
    <property type="entry name" value="Pyr_redox_dim"/>
    <property type="match status" value="1"/>
</dbReference>
<dbReference type="PANTHER" id="PTHR22912:SF217">
    <property type="entry name" value="DIHYDROLIPOYL DEHYDROGENASE"/>
    <property type="match status" value="1"/>
</dbReference>
<dbReference type="InterPro" id="IPR001100">
    <property type="entry name" value="Pyr_nuc-diS_OxRdtase"/>
</dbReference>
<keyword evidence="7 14" id="KW-0274">FAD</keyword>
<keyword evidence="9 14" id="KW-0520">NAD</keyword>
<dbReference type="GO" id="GO:0050660">
    <property type="term" value="F:flavin adenine dinucleotide binding"/>
    <property type="evidence" value="ECO:0007669"/>
    <property type="project" value="InterPro"/>
</dbReference>
<dbReference type="InterPro" id="IPR036188">
    <property type="entry name" value="FAD/NAD-bd_sf"/>
</dbReference>
<evidence type="ECO:0000256" key="4">
    <source>
        <dbReference type="ARBA" id="ARBA00016961"/>
    </source>
</evidence>
<dbReference type="PRINTS" id="PR00411">
    <property type="entry name" value="PNDRDTASEI"/>
</dbReference>
<comment type="catalytic activity">
    <reaction evidence="12 16">
        <text>N(6)-[(R)-dihydrolipoyl]-L-lysyl-[protein] + NAD(+) = N(6)-[(R)-lipoyl]-L-lysyl-[protein] + NADH + H(+)</text>
        <dbReference type="Rhea" id="RHEA:15045"/>
        <dbReference type="Rhea" id="RHEA-COMP:10474"/>
        <dbReference type="Rhea" id="RHEA-COMP:10475"/>
        <dbReference type="ChEBI" id="CHEBI:15378"/>
        <dbReference type="ChEBI" id="CHEBI:57540"/>
        <dbReference type="ChEBI" id="CHEBI:57945"/>
        <dbReference type="ChEBI" id="CHEBI:83099"/>
        <dbReference type="ChEBI" id="CHEBI:83100"/>
        <dbReference type="EC" id="1.8.1.4"/>
    </reaction>
</comment>
<feature type="domain" description="Pyridine nucleotide-disulphide oxidoreductase dimerisation" evidence="17">
    <location>
        <begin position="340"/>
        <end position="449"/>
    </location>
</feature>
<evidence type="ECO:0000256" key="3">
    <source>
        <dbReference type="ARBA" id="ARBA00012608"/>
    </source>
</evidence>
<dbReference type="PROSITE" id="PS00076">
    <property type="entry name" value="PYRIDINE_REDOX_1"/>
    <property type="match status" value="1"/>
</dbReference>
<dbReference type="InterPro" id="IPR006258">
    <property type="entry name" value="Lipoamide_DH"/>
</dbReference>
<feature type="binding site" evidence="14">
    <location>
        <position position="47"/>
    </location>
    <ligand>
        <name>FAD</name>
        <dbReference type="ChEBI" id="CHEBI:57692"/>
    </ligand>
</feature>
<evidence type="ECO:0000256" key="10">
    <source>
        <dbReference type="ARBA" id="ARBA00023157"/>
    </source>
</evidence>
<keyword evidence="11 16" id="KW-0676">Redox-active center</keyword>
<dbReference type="STRING" id="1776384.GCA_900086585_02294"/>
<evidence type="ECO:0000256" key="7">
    <source>
        <dbReference type="ARBA" id="ARBA00022827"/>
    </source>
</evidence>
<dbReference type="GO" id="GO:0004148">
    <property type="term" value="F:dihydrolipoyl dehydrogenase (NADH) activity"/>
    <property type="evidence" value="ECO:0007669"/>
    <property type="project" value="UniProtKB-EC"/>
</dbReference>
<comment type="subcellular location">
    <subcellularLocation>
        <location evidence="1">Cytoplasm</location>
    </subcellularLocation>
</comment>
<feature type="binding site" evidence="14">
    <location>
        <begin position="312"/>
        <end position="315"/>
    </location>
    <ligand>
        <name>FAD</name>
        <dbReference type="ChEBI" id="CHEBI:57692"/>
    </ligand>
</feature>
<dbReference type="InterPro" id="IPR016156">
    <property type="entry name" value="FAD/NAD-linked_Rdtase_dimer_sf"/>
</dbReference>
<dbReference type="SUPFAM" id="SSF51905">
    <property type="entry name" value="FAD/NAD(P)-binding domain"/>
    <property type="match status" value="1"/>
</dbReference>
<comment type="miscellaneous">
    <text evidence="16">The active site is a redox-active disulfide bond.</text>
</comment>
<dbReference type="EC" id="1.8.1.4" evidence="3 16"/>
<dbReference type="InterPro" id="IPR004099">
    <property type="entry name" value="Pyr_nucl-diS_OxRdtase_dimer"/>
</dbReference>
<keyword evidence="14" id="KW-0547">Nucleotide-binding</keyword>
<organism evidence="19 20">
    <name type="scientific">Emergencia timonensis</name>
    <dbReference type="NCBI Taxonomy" id="1776384"/>
    <lineage>
        <taxon>Bacteria</taxon>
        <taxon>Bacillati</taxon>
        <taxon>Bacillota</taxon>
        <taxon>Clostridia</taxon>
        <taxon>Peptostreptococcales</taxon>
        <taxon>Anaerovoracaceae</taxon>
        <taxon>Emergencia</taxon>
    </lineage>
</organism>
<keyword evidence="10" id="KW-1015">Disulfide bond</keyword>
<protein>
    <recommendedName>
        <fullName evidence="4 16">Dihydrolipoyl dehydrogenase</fullName>
        <ecNumber evidence="3 16">1.8.1.4</ecNumber>
    </recommendedName>
</protein>
<evidence type="ECO:0000256" key="14">
    <source>
        <dbReference type="PIRSR" id="PIRSR000350-3"/>
    </source>
</evidence>
<keyword evidence="20" id="KW-1185">Reference proteome</keyword>
<dbReference type="InterPro" id="IPR023753">
    <property type="entry name" value="FAD/NAD-binding_dom"/>
</dbReference>
<gene>
    <name evidence="19" type="primary">lpdA</name>
    <name evidence="19" type="ORF">DW099_00360</name>
</gene>
<keyword evidence="6 16" id="KW-0285">Flavoprotein</keyword>
<feature type="binding site" evidence="14">
    <location>
        <position position="306"/>
    </location>
    <ligand>
        <name>FAD</name>
        <dbReference type="ChEBI" id="CHEBI:57692"/>
    </ligand>
</feature>
<dbReference type="AlphaFoldDB" id="A0A415E5Y9"/>
<evidence type="ECO:0000256" key="11">
    <source>
        <dbReference type="ARBA" id="ARBA00023284"/>
    </source>
</evidence>
<dbReference type="PRINTS" id="PR00368">
    <property type="entry name" value="FADPNR"/>
</dbReference>
<dbReference type="InterPro" id="IPR050151">
    <property type="entry name" value="Class-I_Pyr_Nuc-Dis_Oxidored"/>
</dbReference>
<evidence type="ECO:0000256" key="12">
    <source>
        <dbReference type="ARBA" id="ARBA00049187"/>
    </source>
</evidence>
<dbReference type="EMBL" id="QRMS01000001">
    <property type="protein sequence ID" value="RHJ89065.1"/>
    <property type="molecule type" value="Genomic_DNA"/>
</dbReference>
<evidence type="ECO:0000313" key="19">
    <source>
        <dbReference type="EMBL" id="RHJ89065.1"/>
    </source>
</evidence>
<comment type="similarity">
    <text evidence="2 16">Belongs to the class-I pyridine nucleotide-disulfide oxidoreductase family.</text>
</comment>
<accession>A0A415E5Y9</accession>
<dbReference type="NCBIfam" id="TIGR01350">
    <property type="entry name" value="lipoamide_DH"/>
    <property type="match status" value="1"/>
</dbReference>
<proteinExistence type="inferred from homology"/>
<keyword evidence="8 16" id="KW-0560">Oxidoreductase</keyword>
<comment type="caution">
    <text evidence="19">The sequence shown here is derived from an EMBL/GenBank/DDBJ whole genome shotgun (WGS) entry which is preliminary data.</text>
</comment>
<sequence length="465" mass="48802">MKLTIIGGGPGGYIAAIRAAQLGAEVTLIEKNAMGGTCLNVGCIPTKALLHAADLYQQIKNDAKRNGIVAEDVHIDFEVMQKRKAAVVKQLVSGVTGLMKAYGIKVVKGAAKFKTADTVIVTGEETTEITSDKVIIASGSVPSVVPIPGHDLAGVVDSTGALEFEEIPESLCVIGGGVIGVEMAQMFQRLGTKVTIVEMLPDILTNLDEDVTAVIKKAMKRAKTEILLETKVECIEKSEGSLVVHVADKEGKAQEIEAEKILLCVGRRPATEELGLDILGIATEKNKILVDENYQTNIENVYAIGDCIGGIMLAHVASAEGISAVEKIMGVESDIDFETVPSCIYTCPELSSVGLTEKQALHQGLDYEVGTFPLAANGKSLIAGETSGLAKIIADKESGAILGVHMAGPGATELIAEGALAIHKKATVRDLMATIHAHPSVGESLQEAAHAVFGNALNMPPVKNK</sequence>
<evidence type="ECO:0000256" key="15">
    <source>
        <dbReference type="PIRSR" id="PIRSR000350-4"/>
    </source>
</evidence>
<evidence type="ECO:0000256" key="16">
    <source>
        <dbReference type="RuleBase" id="RU003692"/>
    </source>
</evidence>
<evidence type="ECO:0000256" key="5">
    <source>
        <dbReference type="ARBA" id="ARBA00022490"/>
    </source>
</evidence>
<dbReference type="SUPFAM" id="SSF55424">
    <property type="entry name" value="FAD/NAD-linked reductases, dimerisation (C-terminal) domain"/>
    <property type="match status" value="1"/>
</dbReference>
<evidence type="ECO:0000256" key="1">
    <source>
        <dbReference type="ARBA" id="ARBA00004496"/>
    </source>
</evidence>
<evidence type="ECO:0000256" key="2">
    <source>
        <dbReference type="ARBA" id="ARBA00007532"/>
    </source>
</evidence>
<evidence type="ECO:0000259" key="17">
    <source>
        <dbReference type="Pfam" id="PF02852"/>
    </source>
</evidence>
<feature type="binding site" evidence="14">
    <location>
        <begin position="175"/>
        <end position="182"/>
    </location>
    <ligand>
        <name>NAD(+)</name>
        <dbReference type="ChEBI" id="CHEBI:57540"/>
    </ligand>
</feature>
<evidence type="ECO:0000256" key="6">
    <source>
        <dbReference type="ARBA" id="ARBA00022630"/>
    </source>
</evidence>
<feature type="domain" description="FAD/NAD(P)-binding" evidence="18">
    <location>
        <begin position="2"/>
        <end position="321"/>
    </location>
</feature>
<evidence type="ECO:0000256" key="8">
    <source>
        <dbReference type="ARBA" id="ARBA00023002"/>
    </source>
</evidence>
<feature type="disulfide bond" description="Redox-active" evidence="15">
    <location>
        <begin position="38"/>
        <end position="43"/>
    </location>
</feature>
<dbReference type="OrthoDB" id="9807946at2"/>
<dbReference type="Gene3D" id="3.50.50.60">
    <property type="entry name" value="FAD/NAD(P)-binding domain"/>
    <property type="match status" value="2"/>
</dbReference>
<evidence type="ECO:0000259" key="18">
    <source>
        <dbReference type="Pfam" id="PF07992"/>
    </source>
</evidence>
<feature type="binding site" evidence="14">
    <location>
        <position position="198"/>
    </location>
    <ligand>
        <name>NAD(+)</name>
        <dbReference type="ChEBI" id="CHEBI:57540"/>
    </ligand>
</feature>
<evidence type="ECO:0000256" key="9">
    <source>
        <dbReference type="ARBA" id="ARBA00023027"/>
    </source>
</evidence>
<evidence type="ECO:0000313" key="20">
    <source>
        <dbReference type="Proteomes" id="UP000284841"/>
    </source>
</evidence>
<feature type="active site" description="Proton acceptor" evidence="13">
    <location>
        <position position="438"/>
    </location>
</feature>
<reference evidence="19 20" key="1">
    <citation type="submission" date="2018-08" db="EMBL/GenBank/DDBJ databases">
        <title>A genome reference for cultivated species of the human gut microbiota.</title>
        <authorList>
            <person name="Zou Y."/>
            <person name="Xue W."/>
            <person name="Luo G."/>
        </authorList>
    </citation>
    <scope>NUCLEOTIDE SEQUENCE [LARGE SCALE GENOMIC DNA]</scope>
    <source>
        <strain evidence="19 20">AM07-24</strain>
    </source>
</reference>
<evidence type="ECO:0000256" key="13">
    <source>
        <dbReference type="PIRSR" id="PIRSR000350-2"/>
    </source>
</evidence>
<dbReference type="Gene3D" id="3.30.390.30">
    <property type="match status" value="1"/>
</dbReference>
<keyword evidence="5" id="KW-0963">Cytoplasm</keyword>
<feature type="binding site" evidence="14">
    <location>
        <position position="266"/>
    </location>
    <ligand>
        <name>NAD(+)</name>
        <dbReference type="ChEBI" id="CHEBI:57540"/>
    </ligand>
</feature>
<dbReference type="InterPro" id="IPR012999">
    <property type="entry name" value="Pyr_OxRdtase_I_AS"/>
</dbReference>
<name>A0A415E5Y9_9FIRM</name>
<dbReference type="FunFam" id="3.30.390.30:FF:000001">
    <property type="entry name" value="Dihydrolipoyl dehydrogenase"/>
    <property type="match status" value="1"/>
</dbReference>
<dbReference type="GO" id="GO:0005737">
    <property type="term" value="C:cytoplasm"/>
    <property type="evidence" value="ECO:0007669"/>
    <property type="project" value="UniProtKB-SubCell"/>
</dbReference>
<dbReference type="Pfam" id="PF07992">
    <property type="entry name" value="Pyr_redox_2"/>
    <property type="match status" value="1"/>
</dbReference>
<dbReference type="PIRSF" id="PIRSF000350">
    <property type="entry name" value="Mercury_reductase_MerA"/>
    <property type="match status" value="1"/>
</dbReference>
<dbReference type="Proteomes" id="UP000284841">
    <property type="component" value="Unassembled WGS sequence"/>
</dbReference>
<comment type="cofactor">
    <cofactor evidence="14 16">
        <name>FAD</name>
        <dbReference type="ChEBI" id="CHEBI:57692"/>
    </cofactor>
    <text evidence="14 16">Binds 1 FAD per subunit.</text>
</comment>
<dbReference type="RefSeq" id="WP_118333114.1">
    <property type="nucleotide sequence ID" value="NZ_AP025567.1"/>
</dbReference>
<dbReference type="PANTHER" id="PTHR22912">
    <property type="entry name" value="DISULFIDE OXIDOREDUCTASE"/>
    <property type="match status" value="1"/>
</dbReference>